<dbReference type="Pfam" id="PF03070">
    <property type="entry name" value="TENA_THI-4"/>
    <property type="match status" value="1"/>
</dbReference>
<gene>
    <name evidence="3" type="primary">pqqC</name>
    <name evidence="5" type="ORF">PEB0149_009970</name>
</gene>
<dbReference type="NCBIfam" id="TIGR02111">
    <property type="entry name" value="PQQ_syn_pqqC"/>
    <property type="match status" value="1"/>
</dbReference>
<evidence type="ECO:0000313" key="5">
    <source>
        <dbReference type="EMBL" id="OLY43568.1"/>
    </source>
</evidence>
<dbReference type="AlphaFoldDB" id="A0A1R0F9C2"/>
<dbReference type="Proteomes" id="UP000187344">
    <property type="component" value="Unassembled WGS sequence"/>
</dbReference>
<keyword evidence="1 3" id="KW-0884">PQQ biosynthesis</keyword>
<dbReference type="RefSeq" id="WP_143238456.1">
    <property type="nucleotide sequence ID" value="NZ_LXYT01000001.1"/>
</dbReference>
<sequence>MTDYHNIARNGLTPDELEKILRRIGKERYHINHPHHKMMMAGKMTKLQLQAWALNRYCYQAAIPRKDAAILMNSKDPVFRAEWRRRISDHDGTNGLDGGVARWLKLATGLGLDEEVVKSERQALWSTRFAVEAYVNFCRQRPLLEGVASSLTELFSPTIIAERVPGILAKYPYVSEETLAYFKPRLTQAPKDSSFSLAYVREHADTPEKQQAVIDALIFKTGVLWSMLDALDYAYGEAGRIPPGAFRGTSNE</sequence>
<evidence type="ECO:0000259" key="4">
    <source>
        <dbReference type="Pfam" id="PF03070"/>
    </source>
</evidence>
<accession>A0A1R0F9C2</accession>
<dbReference type="EMBL" id="LXYT01000001">
    <property type="protein sequence ID" value="OLY43568.1"/>
    <property type="molecule type" value="Genomic_DNA"/>
</dbReference>
<evidence type="ECO:0000256" key="3">
    <source>
        <dbReference type="HAMAP-Rule" id="MF_00654"/>
    </source>
</evidence>
<dbReference type="OrthoDB" id="9800756at2"/>
<reference evidence="5 6" key="1">
    <citation type="submission" date="2016-12" db="EMBL/GenBank/DDBJ databases">
        <title>Comparative genomics of Bartonella apis.</title>
        <authorList>
            <person name="Engel P."/>
        </authorList>
    </citation>
    <scope>NUCLEOTIDE SEQUENCE [LARGE SCALE GENOMIC DNA]</scope>
    <source>
        <strain evidence="5 6">PEB0149</strain>
    </source>
</reference>
<keyword evidence="6" id="KW-1185">Reference proteome</keyword>
<dbReference type="EC" id="1.3.3.11" evidence="3"/>
<dbReference type="GO" id="GO:0033732">
    <property type="term" value="F:pyrroloquinoline-quinone synthase activity"/>
    <property type="evidence" value="ECO:0007669"/>
    <property type="project" value="UniProtKB-EC"/>
</dbReference>
<keyword evidence="2 3" id="KW-0560">Oxidoreductase</keyword>
<evidence type="ECO:0000256" key="1">
    <source>
        <dbReference type="ARBA" id="ARBA00022905"/>
    </source>
</evidence>
<proteinExistence type="inferred from homology"/>
<name>A0A1R0F9C2_9HYPH</name>
<dbReference type="InterPro" id="IPR004305">
    <property type="entry name" value="Thiaminase-2/PQQC"/>
</dbReference>
<evidence type="ECO:0000256" key="2">
    <source>
        <dbReference type="ARBA" id="ARBA00023002"/>
    </source>
</evidence>
<evidence type="ECO:0000313" key="6">
    <source>
        <dbReference type="Proteomes" id="UP000187344"/>
    </source>
</evidence>
<dbReference type="HAMAP" id="MF_00654">
    <property type="entry name" value="PQQ_syn_PqqC"/>
    <property type="match status" value="1"/>
</dbReference>
<comment type="caution">
    <text evidence="5">The sequence shown here is derived from an EMBL/GenBank/DDBJ whole genome shotgun (WGS) entry which is preliminary data.</text>
</comment>
<dbReference type="PANTHER" id="PTHR40279:SF3">
    <property type="entry name" value="4-AMINOBENZOATE SYNTHASE"/>
    <property type="match status" value="1"/>
</dbReference>
<protein>
    <recommendedName>
        <fullName evidence="3">Pyrroloquinoline-quinone synthase</fullName>
        <ecNumber evidence="3">1.3.3.11</ecNumber>
    </recommendedName>
    <alternativeName>
        <fullName evidence="3">Coenzyme PQQ synthesis protein C</fullName>
    </alternativeName>
    <alternativeName>
        <fullName evidence="3">Pyrroloquinoline quinone biosynthesis protein C</fullName>
    </alternativeName>
</protein>
<dbReference type="UniPathway" id="UPA00539"/>
<dbReference type="PANTHER" id="PTHR40279">
    <property type="entry name" value="PQQC-LIKE PROTEIN"/>
    <property type="match status" value="1"/>
</dbReference>
<dbReference type="InterPro" id="IPR016084">
    <property type="entry name" value="Haem_Oase-like_multi-hlx"/>
</dbReference>
<dbReference type="SUPFAM" id="SSF48613">
    <property type="entry name" value="Heme oxygenase-like"/>
    <property type="match status" value="1"/>
</dbReference>
<comment type="catalytic activity">
    <reaction evidence="3">
        <text>6-(2-amino-2-carboxyethyl)-7,8-dioxo-1,2,3,4,7,8-hexahydroquinoline-2,4-dicarboxylate + 3 O2 = pyrroloquinoline quinone + 2 H2O2 + 2 H2O + H(+)</text>
        <dbReference type="Rhea" id="RHEA:10692"/>
        <dbReference type="ChEBI" id="CHEBI:15377"/>
        <dbReference type="ChEBI" id="CHEBI:15378"/>
        <dbReference type="ChEBI" id="CHEBI:15379"/>
        <dbReference type="ChEBI" id="CHEBI:16240"/>
        <dbReference type="ChEBI" id="CHEBI:58442"/>
        <dbReference type="ChEBI" id="CHEBI:58778"/>
        <dbReference type="EC" id="1.3.3.11"/>
    </reaction>
</comment>
<dbReference type="InterPro" id="IPR039068">
    <property type="entry name" value="PqqC-like"/>
</dbReference>
<comment type="pathway">
    <text evidence="3">Cofactor biosynthesis; pyrroloquinoline quinone biosynthesis.</text>
</comment>
<organism evidence="5 6">
    <name type="scientific">Bartonella apis</name>
    <dbReference type="NCBI Taxonomy" id="1686310"/>
    <lineage>
        <taxon>Bacteria</taxon>
        <taxon>Pseudomonadati</taxon>
        <taxon>Pseudomonadota</taxon>
        <taxon>Alphaproteobacteria</taxon>
        <taxon>Hyphomicrobiales</taxon>
        <taxon>Bartonellaceae</taxon>
        <taxon>Bartonella</taxon>
    </lineage>
</organism>
<comment type="function">
    <text evidence="3">Ring cyclization and eight-electron oxidation of 3a-(2-amino-2-carboxyethyl)-4,5-dioxo-4,5,6,7,8,9-hexahydroquinoline-7,9-dicarboxylic-acid to PQQ.</text>
</comment>
<dbReference type="InterPro" id="IPR011845">
    <property type="entry name" value="PqqC"/>
</dbReference>
<comment type="similarity">
    <text evidence="3">Belongs to the PqqC family.</text>
</comment>
<dbReference type="Gene3D" id="1.20.910.10">
    <property type="entry name" value="Heme oxygenase-like"/>
    <property type="match status" value="1"/>
</dbReference>
<dbReference type="GO" id="GO:0018189">
    <property type="term" value="P:pyrroloquinoline quinone biosynthetic process"/>
    <property type="evidence" value="ECO:0007669"/>
    <property type="project" value="UniProtKB-UniRule"/>
</dbReference>
<feature type="domain" description="Thiaminase-2/PQQC" evidence="4">
    <location>
        <begin position="21"/>
        <end position="229"/>
    </location>
</feature>